<dbReference type="Pfam" id="PF03269">
    <property type="entry name" value="DUF268"/>
    <property type="match status" value="1"/>
</dbReference>
<keyword evidence="1" id="KW-0812">Transmembrane</keyword>
<dbReference type="OrthoDB" id="428346at2759"/>
<dbReference type="Proteomes" id="UP000050761">
    <property type="component" value="Unassembled WGS sequence"/>
</dbReference>
<reference evidence="2 3" key="1">
    <citation type="submission" date="2018-11" db="EMBL/GenBank/DDBJ databases">
        <authorList>
            <consortium name="Pathogen Informatics"/>
        </authorList>
    </citation>
    <scope>NUCLEOTIDE SEQUENCE [LARGE SCALE GENOMIC DNA]</scope>
</reference>
<evidence type="ECO:0000313" key="4">
    <source>
        <dbReference type="WBParaSite" id="HPBE_0001447601-mRNA-1"/>
    </source>
</evidence>
<protein>
    <submittedName>
        <fullName evidence="2 4">Uncharacterized protein</fullName>
    </submittedName>
</protein>
<keyword evidence="1" id="KW-0472">Membrane</keyword>
<feature type="transmembrane region" description="Helical" evidence="1">
    <location>
        <begin position="61"/>
        <end position="81"/>
    </location>
</feature>
<proteinExistence type="predicted"/>
<dbReference type="AlphaFoldDB" id="A0A3P8DU73"/>
<gene>
    <name evidence="2" type="ORF">HPBE_LOCUS14477</name>
</gene>
<keyword evidence="1" id="KW-1133">Transmembrane helix</keyword>
<sequence length="376" mass="44039">MLADFDRVCGNVELQLNLTKTMFMRNGWVSDAPFSLNGTNISECSSYVYLAYFMKNGTTSLVLGFTLIFWVLFSVVSQWHYIYTAKGMLSYEEIEEKVFRPNNFRIRERCSPVPKLEFINKPTCEHYIYTAKGMLPYEEIEEKVFRPNNFRIRERCSPVPKLEFINKPTCESIFEEWLQIATTKNDTSEPPRRIPIDLLNQFLLNGYAFIQIFEEWLQIATTKNDTSEPPRRIPIDLLNQFLLNGYAFIQHRYLDNRISPEPLIWDDLPELLYYEPDKLTRYGEQGLSIYYALLDYPLLGKVGFVIGSQSAWVEAQALISGARKVFTIEYQRIIIQGDHNITYIHPIDFATEWRRYENTFDFAISFSSIEHSGLGR</sequence>
<evidence type="ECO:0000256" key="1">
    <source>
        <dbReference type="SAM" id="Phobius"/>
    </source>
</evidence>
<dbReference type="EMBL" id="UZAH01028377">
    <property type="protein sequence ID" value="VDO99742.1"/>
    <property type="molecule type" value="Genomic_DNA"/>
</dbReference>
<dbReference type="WBParaSite" id="HPBE_0001447601-mRNA-1">
    <property type="protein sequence ID" value="HPBE_0001447601-mRNA-1"/>
    <property type="gene ID" value="HPBE_0001447601"/>
</dbReference>
<reference evidence="4" key="2">
    <citation type="submission" date="2019-09" db="UniProtKB">
        <authorList>
            <consortium name="WormBaseParasite"/>
        </authorList>
    </citation>
    <scope>IDENTIFICATION</scope>
</reference>
<dbReference type="InterPro" id="IPR004951">
    <property type="entry name" value="DUF268_CAE_spp"/>
</dbReference>
<evidence type="ECO:0000313" key="3">
    <source>
        <dbReference type="Proteomes" id="UP000050761"/>
    </source>
</evidence>
<organism evidence="2">
    <name type="scientific">Heligmosomoides polygyrus</name>
    <name type="common">Parasitic roundworm</name>
    <dbReference type="NCBI Taxonomy" id="6339"/>
    <lineage>
        <taxon>Eukaryota</taxon>
        <taxon>Metazoa</taxon>
        <taxon>Ecdysozoa</taxon>
        <taxon>Nematoda</taxon>
        <taxon>Chromadorea</taxon>
        <taxon>Rhabditida</taxon>
        <taxon>Rhabditina</taxon>
        <taxon>Rhabditomorpha</taxon>
        <taxon>Strongyloidea</taxon>
        <taxon>Heligmosomidae</taxon>
        <taxon>Heligmosomoides</taxon>
    </lineage>
</organism>
<keyword evidence="3" id="KW-1185">Reference proteome</keyword>
<accession>A0A3P8DU73</accession>
<name>A0A3P8DU73_HELPZ</name>
<evidence type="ECO:0000313" key="2">
    <source>
        <dbReference type="EMBL" id="VDO99742.1"/>
    </source>
</evidence>